<evidence type="ECO:0000256" key="1">
    <source>
        <dbReference type="SAM" id="MobiDB-lite"/>
    </source>
</evidence>
<feature type="compositionally biased region" description="Pro residues" evidence="1">
    <location>
        <begin position="189"/>
        <end position="220"/>
    </location>
</feature>
<keyword evidence="3" id="KW-1185">Reference proteome</keyword>
<protein>
    <submittedName>
        <fullName evidence="2">Zinc ribbon domain-containing protein</fullName>
    </submittedName>
</protein>
<organism evidence="2 3">
    <name type="scientific">Ktedonosporobacter rubrisoli</name>
    <dbReference type="NCBI Taxonomy" id="2509675"/>
    <lineage>
        <taxon>Bacteria</taxon>
        <taxon>Bacillati</taxon>
        <taxon>Chloroflexota</taxon>
        <taxon>Ktedonobacteria</taxon>
        <taxon>Ktedonobacterales</taxon>
        <taxon>Ktedonosporobacteraceae</taxon>
        <taxon>Ktedonosporobacter</taxon>
    </lineage>
</organism>
<dbReference type="OrthoDB" id="157801at2"/>
<evidence type="ECO:0000313" key="2">
    <source>
        <dbReference type="EMBL" id="QBD82729.1"/>
    </source>
</evidence>
<name>A0A4P6K3G4_KTERU</name>
<dbReference type="KEGG" id="kbs:EPA93_44890"/>
<feature type="compositionally biased region" description="Low complexity" evidence="1">
    <location>
        <begin position="175"/>
        <end position="188"/>
    </location>
</feature>
<evidence type="ECO:0000313" key="3">
    <source>
        <dbReference type="Proteomes" id="UP000290365"/>
    </source>
</evidence>
<sequence length="250" mass="27156">MKPITGQYECVHRSGVGLDYFTSRIDRLTLHPNGRFIIITQDHSRLANAAQSLLSGQQINTAAPETRNEGSYNVQGNTIFLRFNDGKQEQAQLSWNGEGLQIGQSFYNKVSDSTILPPTHRMQKDMDDIAKGLKIATSIGGMAFKAAKTIHETFQTPQTAEPGLAGQPPTPQPAQPQAMPPMQGQQIPMQPPTPAPQPQPMPAQPVPPAATPQAPRPVPTPSGQAIFCDQCGERCRPGKRFCGHCGAQLW</sequence>
<dbReference type="Proteomes" id="UP000290365">
    <property type="component" value="Chromosome"/>
</dbReference>
<reference evidence="2 3" key="1">
    <citation type="submission" date="2019-01" db="EMBL/GenBank/DDBJ databases">
        <title>Ktedonosporobacter rubrisoli SCAWS-G2.</title>
        <authorList>
            <person name="Huang Y."/>
            <person name="Yan B."/>
        </authorList>
    </citation>
    <scope>NUCLEOTIDE SEQUENCE [LARGE SCALE GENOMIC DNA]</scope>
    <source>
        <strain evidence="2 3">SCAWS-G2</strain>
    </source>
</reference>
<proteinExistence type="predicted"/>
<dbReference type="EMBL" id="CP035758">
    <property type="protein sequence ID" value="QBD82729.1"/>
    <property type="molecule type" value="Genomic_DNA"/>
</dbReference>
<gene>
    <name evidence="2" type="ORF">EPA93_44890</name>
</gene>
<feature type="region of interest" description="Disordered" evidence="1">
    <location>
        <begin position="159"/>
        <end position="222"/>
    </location>
</feature>
<dbReference type="AlphaFoldDB" id="A0A4P6K3G4"/>
<accession>A0A4P6K3G4</accession>
<dbReference type="RefSeq" id="WP_129893798.1">
    <property type="nucleotide sequence ID" value="NZ_CP035758.1"/>
</dbReference>